<evidence type="ECO:0000313" key="1">
    <source>
        <dbReference type="EMBL" id="KAL3577317.1"/>
    </source>
</evidence>
<protein>
    <submittedName>
        <fullName evidence="1">Uncharacterized protein</fullName>
    </submittedName>
</protein>
<gene>
    <name evidence="1" type="ORF">D5086_022600</name>
</gene>
<dbReference type="EMBL" id="RCHU02000011">
    <property type="protein sequence ID" value="KAL3577317.1"/>
    <property type="molecule type" value="Genomic_DNA"/>
</dbReference>
<name>A0ACC4BFG6_POPAL</name>
<organism evidence="1 2">
    <name type="scientific">Populus alba</name>
    <name type="common">White poplar</name>
    <dbReference type="NCBI Taxonomy" id="43335"/>
    <lineage>
        <taxon>Eukaryota</taxon>
        <taxon>Viridiplantae</taxon>
        <taxon>Streptophyta</taxon>
        <taxon>Embryophyta</taxon>
        <taxon>Tracheophyta</taxon>
        <taxon>Spermatophyta</taxon>
        <taxon>Magnoliopsida</taxon>
        <taxon>eudicotyledons</taxon>
        <taxon>Gunneridae</taxon>
        <taxon>Pentapetalae</taxon>
        <taxon>rosids</taxon>
        <taxon>fabids</taxon>
        <taxon>Malpighiales</taxon>
        <taxon>Salicaceae</taxon>
        <taxon>Saliceae</taxon>
        <taxon>Populus</taxon>
    </lineage>
</organism>
<accession>A0ACC4BFG6</accession>
<keyword evidence="2" id="KW-1185">Reference proteome</keyword>
<proteinExistence type="predicted"/>
<dbReference type="Proteomes" id="UP000309997">
    <property type="component" value="Unassembled WGS sequence"/>
</dbReference>
<comment type="caution">
    <text evidence="1">The sequence shown here is derived from an EMBL/GenBank/DDBJ whole genome shotgun (WGS) entry which is preliminary data.</text>
</comment>
<reference evidence="1 2" key="1">
    <citation type="journal article" date="2024" name="Plant Biotechnol. J.">
        <title>Genome and CRISPR/Cas9 system of a widespread forest tree (Populus alba) in the world.</title>
        <authorList>
            <person name="Liu Y.J."/>
            <person name="Jiang P.F."/>
            <person name="Han X.M."/>
            <person name="Li X.Y."/>
            <person name="Wang H.M."/>
            <person name="Wang Y.J."/>
            <person name="Wang X.X."/>
            <person name="Zeng Q.Y."/>
        </authorList>
    </citation>
    <scope>NUCLEOTIDE SEQUENCE [LARGE SCALE GENOMIC DNA]</scope>
    <source>
        <strain evidence="2">cv. PAL-ZL1</strain>
    </source>
</reference>
<sequence>MRVVWQQWDWRASDQTLFRICGVIRTLNPSRQTSTQGIAIAIGNQFDFSEVDSRLPMLVYVYCEKLPGYGHSNKAGAMNASLQASAIISNGSFFYI</sequence>
<evidence type="ECO:0000313" key="2">
    <source>
        <dbReference type="Proteomes" id="UP000309997"/>
    </source>
</evidence>